<feature type="transmembrane region" description="Helical" evidence="1">
    <location>
        <begin position="143"/>
        <end position="165"/>
    </location>
</feature>
<accession>A0A9W5K316</accession>
<evidence type="ECO:0000313" key="3">
    <source>
        <dbReference type="Proteomes" id="UP000006607"/>
    </source>
</evidence>
<dbReference type="EMBL" id="AHER01000047">
    <property type="protein sequence ID" value="EJR14945.1"/>
    <property type="molecule type" value="Genomic_DNA"/>
</dbReference>
<comment type="caution">
    <text evidence="2">The sequence shown here is derived from an EMBL/GenBank/DDBJ whole genome shotgun (WGS) entry which is preliminary data.</text>
</comment>
<feature type="transmembrane region" description="Helical" evidence="1">
    <location>
        <begin position="112"/>
        <end position="136"/>
    </location>
</feature>
<keyword evidence="1" id="KW-1133">Transmembrane helix</keyword>
<reference evidence="2" key="1">
    <citation type="submission" date="2012-04" db="EMBL/GenBank/DDBJ databases">
        <title>The Genome Sequence of Bacillus cereus VD014.</title>
        <authorList>
            <consortium name="The Broad Institute Genome Sequencing Platform"/>
            <consortium name="The Broad Institute Genome Sequencing Center for Infectious Disease"/>
            <person name="Feldgarden M."/>
            <person name="Van der Auwera G.A."/>
            <person name="Mahillon J."/>
            <person name="Duprez V."/>
            <person name="Timmery S."/>
            <person name="Mattelet C."/>
            <person name="Dierick K."/>
            <person name="Sun M."/>
            <person name="Yu Z."/>
            <person name="Zhu L."/>
            <person name="Hu X."/>
            <person name="Shank E.B."/>
            <person name="Swiecicka I."/>
            <person name="Hansen B.M."/>
            <person name="Andrup L."/>
            <person name="Young S.K."/>
            <person name="Zeng Q."/>
            <person name="Gargeya S."/>
            <person name="Fitzgerald M."/>
            <person name="Haas B."/>
            <person name="Abouelleil A."/>
            <person name="Alvarado L."/>
            <person name="Arachchi H.M."/>
            <person name="Berlin A."/>
            <person name="Chapman S.B."/>
            <person name="Goldberg J."/>
            <person name="Griggs A."/>
            <person name="Gujja S."/>
            <person name="Hansen M."/>
            <person name="Howarth C."/>
            <person name="Imamovic A."/>
            <person name="Larimer J."/>
            <person name="McCowen C."/>
            <person name="Montmayeur A."/>
            <person name="Murphy C."/>
            <person name="Neiman D."/>
            <person name="Pearson M."/>
            <person name="Priest M."/>
            <person name="Roberts A."/>
            <person name="Saif S."/>
            <person name="Shea T."/>
            <person name="Sisk P."/>
            <person name="Sykes S."/>
            <person name="Wortman J."/>
            <person name="Nusbaum C."/>
            <person name="Birren B."/>
        </authorList>
    </citation>
    <scope>NUCLEOTIDE SEQUENCE</scope>
    <source>
        <strain evidence="2">VD014</strain>
    </source>
</reference>
<protein>
    <submittedName>
        <fullName evidence="2">Uncharacterized protein</fullName>
    </submittedName>
</protein>
<gene>
    <name evidence="2" type="ORF">IIA_05271</name>
</gene>
<organism evidence="2 3">
    <name type="scientific">Bacillus cereus (strain VD014)</name>
    <dbReference type="NCBI Taxonomy" id="1053223"/>
    <lineage>
        <taxon>Bacteria</taxon>
        <taxon>Bacillati</taxon>
        <taxon>Bacillota</taxon>
        <taxon>Bacilli</taxon>
        <taxon>Bacillales</taxon>
        <taxon>Bacillaceae</taxon>
        <taxon>Bacillus</taxon>
        <taxon>Bacillus cereus group</taxon>
    </lineage>
</organism>
<evidence type="ECO:0000256" key="1">
    <source>
        <dbReference type="SAM" id="Phobius"/>
    </source>
</evidence>
<name>A0A9W5K316_BACC8</name>
<dbReference type="Proteomes" id="UP000006607">
    <property type="component" value="Unassembled WGS sequence"/>
</dbReference>
<sequence>MIYILKIVIVGFFRLHLNVYINVIACDNRHVCLEKPSLCRNKIEFLLLIFLVGSFRNTGRNPIKNLRFVLFSYAILERDIMMKKSSINISISILIPILLMICLINVKYRIILTALFGASIFSTTFLCAIGFILAVLSYIEKNIWAKIGIILNVLVFFIPLIWILGCDR</sequence>
<dbReference type="AlphaFoldDB" id="A0A9W5K316"/>
<feature type="transmembrane region" description="Helical" evidence="1">
    <location>
        <begin position="87"/>
        <end position="106"/>
    </location>
</feature>
<keyword evidence="1" id="KW-0812">Transmembrane</keyword>
<proteinExistence type="predicted"/>
<evidence type="ECO:0000313" key="2">
    <source>
        <dbReference type="EMBL" id="EJR14945.1"/>
    </source>
</evidence>
<keyword evidence="1" id="KW-0472">Membrane</keyword>